<keyword evidence="2" id="KW-0812">Transmembrane</keyword>
<feature type="transmembrane region" description="Helical" evidence="2">
    <location>
        <begin position="27"/>
        <end position="46"/>
    </location>
</feature>
<sequence>MGFQRWRFRWRFRRPQVGIRRRRRGGVWFLAFAILFGVLFQCLWILENSLEPMLFSIAKTKVKQLATEAVMDATKKQSAMGDDLNNIMKVKTDQNNRISFIQIDQKVQADIYHQTLKSFRDRLYHLKNEDVGITLGQALQSNILAGYGPEIPIEIWPKGDTNINLRPEMKSAGVNNVMITLMMDIDTEMSVVVPFTSEPIRVKTEIPLANAMVVGDVPKYYYYNGVDGSIQKREIDHGDKKSSGGAEPPPPMVPSERVE</sequence>
<keyword evidence="2" id="KW-1133">Transmembrane helix</keyword>
<feature type="compositionally biased region" description="Basic and acidic residues" evidence="1">
    <location>
        <begin position="233"/>
        <end position="242"/>
    </location>
</feature>
<keyword evidence="4" id="KW-1185">Reference proteome</keyword>
<gene>
    <name evidence="3" type="ORF">GCM10011571_05570</name>
</gene>
<proteinExistence type="predicted"/>
<dbReference type="NCBIfam" id="TIGR02832">
    <property type="entry name" value="spo_yunB"/>
    <property type="match status" value="1"/>
</dbReference>
<dbReference type="Proteomes" id="UP000625210">
    <property type="component" value="Unassembled WGS sequence"/>
</dbReference>
<evidence type="ECO:0000313" key="4">
    <source>
        <dbReference type="Proteomes" id="UP000625210"/>
    </source>
</evidence>
<dbReference type="RefSeq" id="WP_188646393.1">
    <property type="nucleotide sequence ID" value="NZ_BMHQ01000002.1"/>
</dbReference>
<reference evidence="3" key="2">
    <citation type="submission" date="2020-09" db="EMBL/GenBank/DDBJ databases">
        <authorList>
            <person name="Sun Q."/>
            <person name="Zhou Y."/>
        </authorList>
    </citation>
    <scope>NUCLEOTIDE SEQUENCE</scope>
    <source>
        <strain evidence="3">CGMCC 1.15179</strain>
    </source>
</reference>
<dbReference type="AlphaFoldDB" id="A0A8J2YD50"/>
<reference evidence="3" key="1">
    <citation type="journal article" date="2014" name="Int. J. Syst. Evol. Microbiol.">
        <title>Complete genome sequence of Corynebacterium casei LMG S-19264T (=DSM 44701T), isolated from a smear-ripened cheese.</title>
        <authorList>
            <consortium name="US DOE Joint Genome Institute (JGI-PGF)"/>
            <person name="Walter F."/>
            <person name="Albersmeier A."/>
            <person name="Kalinowski J."/>
            <person name="Ruckert C."/>
        </authorList>
    </citation>
    <scope>NUCLEOTIDE SEQUENCE</scope>
    <source>
        <strain evidence="3">CGMCC 1.15179</strain>
    </source>
</reference>
<accession>A0A8J2YD50</accession>
<dbReference type="EMBL" id="BMHQ01000002">
    <property type="protein sequence ID" value="GGE07221.1"/>
    <property type="molecule type" value="Genomic_DNA"/>
</dbReference>
<evidence type="ECO:0008006" key="5">
    <source>
        <dbReference type="Google" id="ProtNLM"/>
    </source>
</evidence>
<organism evidence="3 4">
    <name type="scientific">Marinithermofilum abyssi</name>
    <dbReference type="NCBI Taxonomy" id="1571185"/>
    <lineage>
        <taxon>Bacteria</taxon>
        <taxon>Bacillati</taxon>
        <taxon>Bacillota</taxon>
        <taxon>Bacilli</taxon>
        <taxon>Bacillales</taxon>
        <taxon>Thermoactinomycetaceae</taxon>
        <taxon>Marinithermofilum</taxon>
    </lineage>
</organism>
<dbReference type="InterPro" id="IPR014197">
    <property type="entry name" value="Sporulation_prot_YunB"/>
</dbReference>
<keyword evidence="2" id="KW-0472">Membrane</keyword>
<protein>
    <recommendedName>
        <fullName evidence="5">Sporulation protein YunB</fullName>
    </recommendedName>
</protein>
<evidence type="ECO:0000256" key="1">
    <source>
        <dbReference type="SAM" id="MobiDB-lite"/>
    </source>
</evidence>
<evidence type="ECO:0000256" key="2">
    <source>
        <dbReference type="SAM" id="Phobius"/>
    </source>
</evidence>
<dbReference type="Pfam" id="PF09560">
    <property type="entry name" value="Spore_YunB"/>
    <property type="match status" value="1"/>
</dbReference>
<feature type="region of interest" description="Disordered" evidence="1">
    <location>
        <begin position="233"/>
        <end position="259"/>
    </location>
</feature>
<evidence type="ECO:0000313" key="3">
    <source>
        <dbReference type="EMBL" id="GGE07221.1"/>
    </source>
</evidence>
<name>A0A8J2YD50_9BACL</name>
<comment type="caution">
    <text evidence="3">The sequence shown here is derived from an EMBL/GenBank/DDBJ whole genome shotgun (WGS) entry which is preliminary data.</text>
</comment>